<evidence type="ECO:0000313" key="3">
    <source>
        <dbReference type="Proteomes" id="UP000784294"/>
    </source>
</evidence>
<organism evidence="2 3">
    <name type="scientific">Protopolystoma xenopodis</name>
    <dbReference type="NCBI Taxonomy" id="117903"/>
    <lineage>
        <taxon>Eukaryota</taxon>
        <taxon>Metazoa</taxon>
        <taxon>Spiralia</taxon>
        <taxon>Lophotrochozoa</taxon>
        <taxon>Platyhelminthes</taxon>
        <taxon>Monogenea</taxon>
        <taxon>Polyopisthocotylea</taxon>
        <taxon>Polystomatidea</taxon>
        <taxon>Polystomatidae</taxon>
        <taxon>Protopolystoma</taxon>
    </lineage>
</organism>
<comment type="caution">
    <text evidence="2">The sequence shown here is derived from an EMBL/GenBank/DDBJ whole genome shotgun (WGS) entry which is preliminary data.</text>
</comment>
<dbReference type="AlphaFoldDB" id="A0A3S5FE80"/>
<protein>
    <submittedName>
        <fullName evidence="2">Uncharacterized protein</fullName>
    </submittedName>
</protein>
<feature type="compositionally biased region" description="Polar residues" evidence="1">
    <location>
        <begin position="95"/>
        <end position="119"/>
    </location>
</feature>
<dbReference type="EMBL" id="CAAALY010063020">
    <property type="protein sequence ID" value="VEL23644.1"/>
    <property type="molecule type" value="Genomic_DNA"/>
</dbReference>
<dbReference type="Proteomes" id="UP000784294">
    <property type="component" value="Unassembled WGS sequence"/>
</dbReference>
<evidence type="ECO:0000256" key="1">
    <source>
        <dbReference type="SAM" id="MobiDB-lite"/>
    </source>
</evidence>
<sequence>LHPDPYVRDVAFQCIQAINYDSQRDFTFLKSLKESSPSDTVAALIPPIVDESHALIPSSGENGLIHAVGSKRPIVEDDQQDSDEKLQCSKKSSKDAQATEQATDSGLAMDTTNEPNEPTTAIDEYLSSFDSTLI</sequence>
<evidence type="ECO:0000313" key="2">
    <source>
        <dbReference type="EMBL" id="VEL23644.1"/>
    </source>
</evidence>
<name>A0A3S5FE80_9PLAT</name>
<gene>
    <name evidence="2" type="ORF">PXEA_LOCUS17084</name>
</gene>
<accession>A0A3S5FE80</accession>
<reference evidence="2" key="1">
    <citation type="submission" date="2018-11" db="EMBL/GenBank/DDBJ databases">
        <authorList>
            <consortium name="Pathogen Informatics"/>
        </authorList>
    </citation>
    <scope>NUCLEOTIDE SEQUENCE</scope>
</reference>
<proteinExistence type="predicted"/>
<keyword evidence="3" id="KW-1185">Reference proteome</keyword>
<feature type="region of interest" description="Disordered" evidence="1">
    <location>
        <begin position="67"/>
        <end position="134"/>
    </location>
</feature>
<feature type="non-terminal residue" evidence="2">
    <location>
        <position position="1"/>
    </location>
</feature>